<dbReference type="AlphaFoldDB" id="A0A0A9VX66"/>
<dbReference type="EMBL" id="GBHO01042803">
    <property type="protein sequence ID" value="JAG00801.1"/>
    <property type="molecule type" value="Transcribed_RNA"/>
</dbReference>
<reference evidence="7" key="3">
    <citation type="journal article" date="2016" name="Gigascience">
        <title>De novo construction of an expanded transcriptome assembly for the western tarnished plant bug, Lygus hesperus.</title>
        <authorList>
            <person name="Tassone E.E."/>
            <person name="Geib S.M."/>
            <person name="Hall B."/>
            <person name="Fabrick J.A."/>
            <person name="Brent C.S."/>
            <person name="Hull J.J."/>
        </authorList>
    </citation>
    <scope>NUCLEOTIDE SEQUENCE</scope>
</reference>
<dbReference type="EMBL" id="GBHO01042802">
    <property type="protein sequence ID" value="JAG00802.1"/>
    <property type="molecule type" value="Transcribed_RNA"/>
</dbReference>
<evidence type="ECO:0000313" key="5">
    <source>
        <dbReference type="EMBL" id="JAG00802.1"/>
    </source>
</evidence>
<dbReference type="InterPro" id="IPR013087">
    <property type="entry name" value="Znf_C2H2_type"/>
</dbReference>
<evidence type="ECO:0000313" key="3">
    <source>
        <dbReference type="EMBL" id="JAG00800.1"/>
    </source>
</evidence>
<feature type="compositionally biased region" description="Polar residues" evidence="1">
    <location>
        <begin position="48"/>
        <end position="57"/>
    </location>
</feature>
<organism evidence="5">
    <name type="scientific">Lygus hesperus</name>
    <name type="common">Western plant bug</name>
    <dbReference type="NCBI Taxonomy" id="30085"/>
    <lineage>
        <taxon>Eukaryota</taxon>
        <taxon>Metazoa</taxon>
        <taxon>Ecdysozoa</taxon>
        <taxon>Arthropoda</taxon>
        <taxon>Hexapoda</taxon>
        <taxon>Insecta</taxon>
        <taxon>Pterygota</taxon>
        <taxon>Neoptera</taxon>
        <taxon>Paraneoptera</taxon>
        <taxon>Hemiptera</taxon>
        <taxon>Heteroptera</taxon>
        <taxon>Panheteroptera</taxon>
        <taxon>Cimicomorpha</taxon>
        <taxon>Miridae</taxon>
        <taxon>Mirini</taxon>
        <taxon>Lygus</taxon>
    </lineage>
</organism>
<evidence type="ECO:0000259" key="2">
    <source>
        <dbReference type="PROSITE" id="PS00028"/>
    </source>
</evidence>
<feature type="domain" description="C2H2-type" evidence="2">
    <location>
        <begin position="150"/>
        <end position="170"/>
    </location>
</feature>
<sequence>MATSHTLQALLQHNDRGAAPSDTKLCIENLTAYIQSFEPPTNAVHTPPLQQHSNSGVDKSHSFHTAPGCDMYSDTGARGDLHTAATHTAESSRKRRRSNTPPQYREKSTVEWFSMDNKNQFRHISYANHSDQGLRPHYIGTPDGDANIRCIHCNTKFTRTQAYLEHCHQHN</sequence>
<reference evidence="5" key="2">
    <citation type="submission" date="2014-07" db="EMBL/GenBank/DDBJ databases">
        <authorList>
            <person name="Hull J."/>
        </authorList>
    </citation>
    <scope>NUCLEOTIDE SEQUENCE</scope>
</reference>
<feature type="region of interest" description="Disordered" evidence="1">
    <location>
        <begin position="39"/>
        <end position="62"/>
    </location>
</feature>
<reference evidence="5" key="1">
    <citation type="journal article" date="2014" name="PLoS ONE">
        <title>Transcriptome-Based Identification of ABC Transporters in the Western Tarnished Plant Bug Lygus hesperus.</title>
        <authorList>
            <person name="Hull J.J."/>
            <person name="Chaney K."/>
            <person name="Geib S.M."/>
            <person name="Fabrick J.A."/>
            <person name="Brent C.S."/>
            <person name="Walsh D."/>
            <person name="Lavine L.C."/>
        </authorList>
    </citation>
    <scope>NUCLEOTIDE SEQUENCE</scope>
</reference>
<dbReference type="EMBL" id="GBHO01042804">
    <property type="protein sequence ID" value="JAG00800.1"/>
    <property type="molecule type" value="Transcribed_RNA"/>
</dbReference>
<evidence type="ECO:0000313" key="4">
    <source>
        <dbReference type="EMBL" id="JAG00801.1"/>
    </source>
</evidence>
<evidence type="ECO:0000256" key="1">
    <source>
        <dbReference type="SAM" id="MobiDB-lite"/>
    </source>
</evidence>
<dbReference type="PROSITE" id="PS00028">
    <property type="entry name" value="ZINC_FINGER_C2H2_1"/>
    <property type="match status" value="1"/>
</dbReference>
<accession>A0A0A9VX66</accession>
<feature type="region of interest" description="Disordered" evidence="1">
    <location>
        <begin position="84"/>
        <end position="107"/>
    </location>
</feature>
<evidence type="ECO:0000313" key="6">
    <source>
        <dbReference type="EMBL" id="JAG00803.1"/>
    </source>
</evidence>
<name>A0A0A9VX66_LYGHE</name>
<gene>
    <name evidence="5" type="ORF">CM83_15475</name>
    <name evidence="3" type="ORF">CM83_15479</name>
    <name evidence="4" type="ORF">CM83_15483</name>
    <name evidence="6" type="ORF">CM83_15487</name>
    <name evidence="7" type="ORF">g.16533</name>
</gene>
<dbReference type="EMBL" id="GBHO01042801">
    <property type="protein sequence ID" value="JAG00803.1"/>
    <property type="molecule type" value="Transcribed_RNA"/>
</dbReference>
<proteinExistence type="predicted"/>
<evidence type="ECO:0000313" key="7">
    <source>
        <dbReference type="EMBL" id="JAQ04434.1"/>
    </source>
</evidence>
<dbReference type="EMBL" id="GDHC01014195">
    <property type="protein sequence ID" value="JAQ04434.1"/>
    <property type="molecule type" value="Transcribed_RNA"/>
</dbReference>
<protein>
    <recommendedName>
        <fullName evidence="2">C2H2-type domain-containing protein</fullName>
    </recommendedName>
</protein>